<keyword evidence="2 3" id="KW-0694">RNA-binding</keyword>
<sequence length="192" mass="21270">MILFNNLDKFFKNTSVIFVDSRVKKDNKITVDDLVFFVDKDNNISSINVLDNNKYLISNDSKFGTLNFESINKIEIAASKAGLKISNEPKFIYGLIKTRSAHPKSERLFVLEVLINDEKTIQIVTNTLDSHEGKVVVLALPGATTFAGTDILSGEMLGVKSEGMLTGYRTLGIDKDGLIFGTENEIGKDFVL</sequence>
<dbReference type="Proteomes" id="UP000190389">
    <property type="component" value="Unassembled WGS sequence"/>
</dbReference>
<reference evidence="6" key="1">
    <citation type="submission" date="2017-02" db="EMBL/GenBank/DDBJ databases">
        <authorList>
            <person name="Varghese N."/>
            <person name="Submissions S."/>
        </authorList>
    </citation>
    <scope>NUCLEOTIDE SEQUENCE [LARGE SCALE GENOMIC DNA]</scope>
    <source>
        <strain evidence="6">ATCC 27862</strain>
    </source>
</reference>
<dbReference type="InterPro" id="IPR012340">
    <property type="entry name" value="NA-bd_OB-fold"/>
</dbReference>
<dbReference type="OrthoDB" id="398650at2"/>
<dbReference type="Pfam" id="PF01588">
    <property type="entry name" value="tRNA_bind"/>
    <property type="match status" value="1"/>
</dbReference>
<proteinExistence type="predicted"/>
<evidence type="ECO:0000259" key="4">
    <source>
        <dbReference type="PROSITE" id="PS50886"/>
    </source>
</evidence>
<dbReference type="Gene3D" id="2.40.50.140">
    <property type="entry name" value="Nucleic acid-binding proteins"/>
    <property type="match status" value="1"/>
</dbReference>
<feature type="domain" description="TRNA-binding" evidence="4">
    <location>
        <begin position="85"/>
        <end position="191"/>
    </location>
</feature>
<dbReference type="NCBIfam" id="NF045867">
    <property type="entry name" value="PheT_Nterm_rel"/>
    <property type="match status" value="1"/>
</dbReference>
<dbReference type="Gene3D" id="3.30.1940.10">
    <property type="entry name" value="YtpR-like"/>
    <property type="match status" value="1"/>
</dbReference>
<dbReference type="AlphaFoldDB" id="A0A1T4LHA4"/>
<evidence type="ECO:0000256" key="1">
    <source>
        <dbReference type="ARBA" id="ARBA00022555"/>
    </source>
</evidence>
<keyword evidence="1 3" id="KW-0820">tRNA-binding</keyword>
<dbReference type="InterPro" id="IPR037154">
    <property type="entry name" value="YtpR-like_sf"/>
</dbReference>
<dbReference type="PROSITE" id="PS50886">
    <property type="entry name" value="TRBD"/>
    <property type="match status" value="1"/>
</dbReference>
<keyword evidence="6" id="KW-1185">Reference proteome</keyword>
<dbReference type="SUPFAM" id="SSF50249">
    <property type="entry name" value="Nucleic acid-binding proteins"/>
    <property type="match status" value="1"/>
</dbReference>
<evidence type="ECO:0000313" key="5">
    <source>
        <dbReference type="EMBL" id="SJZ54095.1"/>
    </source>
</evidence>
<dbReference type="STRING" id="171291.SAMN02745154_00451"/>
<dbReference type="EMBL" id="FUXF01000014">
    <property type="protein sequence ID" value="SJZ54095.1"/>
    <property type="molecule type" value="Genomic_DNA"/>
</dbReference>
<accession>A0A1T4LHA4</accession>
<gene>
    <name evidence="5" type="ORF">SAMN02745154_00451</name>
</gene>
<dbReference type="InterPro" id="IPR002547">
    <property type="entry name" value="tRNA-bd_dom"/>
</dbReference>
<dbReference type="RefSeq" id="WP_078747175.1">
    <property type="nucleotide sequence ID" value="NZ_CP137850.1"/>
</dbReference>
<protein>
    <submittedName>
        <fullName evidence="5">tRNA-binding protein</fullName>
    </submittedName>
</protein>
<organism evidence="5 6">
    <name type="scientific">Mycoplasmopsis verecunda</name>
    <dbReference type="NCBI Taxonomy" id="171291"/>
    <lineage>
        <taxon>Bacteria</taxon>
        <taxon>Bacillati</taxon>
        <taxon>Mycoplasmatota</taxon>
        <taxon>Mycoplasmoidales</taxon>
        <taxon>Metamycoplasmataceae</taxon>
        <taxon>Mycoplasmopsis</taxon>
    </lineage>
</organism>
<dbReference type="GO" id="GO:0000049">
    <property type="term" value="F:tRNA binding"/>
    <property type="evidence" value="ECO:0007669"/>
    <property type="project" value="UniProtKB-UniRule"/>
</dbReference>
<evidence type="ECO:0000256" key="2">
    <source>
        <dbReference type="ARBA" id="ARBA00022884"/>
    </source>
</evidence>
<name>A0A1T4LHA4_9BACT</name>
<evidence type="ECO:0000256" key="3">
    <source>
        <dbReference type="PROSITE-ProRule" id="PRU00209"/>
    </source>
</evidence>
<evidence type="ECO:0000313" key="6">
    <source>
        <dbReference type="Proteomes" id="UP000190389"/>
    </source>
</evidence>